<reference evidence="2" key="1">
    <citation type="journal article" date="2014" name="Int. J. Syst. Evol. Microbiol.">
        <title>Complete genome sequence of Corynebacterium casei LMG S-19264T (=DSM 44701T), isolated from a smear-ripened cheese.</title>
        <authorList>
            <consortium name="US DOE Joint Genome Institute (JGI-PGF)"/>
            <person name="Walter F."/>
            <person name="Albersmeier A."/>
            <person name="Kalinowski J."/>
            <person name="Ruckert C."/>
        </authorList>
    </citation>
    <scope>NUCLEOTIDE SEQUENCE</scope>
    <source>
        <strain evidence="2">CGMCC 1.12181</strain>
    </source>
</reference>
<dbReference type="InterPro" id="IPR008023">
    <property type="entry name" value="DUF748"/>
</dbReference>
<dbReference type="RefSeq" id="WP_345258986.1">
    <property type="nucleotide sequence ID" value="NZ_BAABJF010000032.1"/>
</dbReference>
<sequence>MRRNMFSTEKKKRKTGWWVFLLVLVVIFVGFRLYLPTAAKNHVNKVLNDLPGYQGSVDDIDIALIRGAYVVTNLRLRRRDAKTDVPFLNIPQADISIQWRALFNGKIVSEIYLTEPQLIYVFEDQLQQGQQEPETKDWTEALDDLVPIDINHLNIENGRLGLVKVNANPMLDIYMDQLQLTADNLQLVKSDEQNLPSPVKAAAVTIGRGQTELEGRVNFIKDIPDMDVSLSIKDIDVTALNSFTLHYANVDFTSGQLDLYSEVAVADGYLKGYFKPLLTDAKLIDQGDGFFKKLWEGVVGVFKFIFKNQSTDKVATKIPFEGNLDNVEAGVWQTFVNILKNAWVKAFQDNIDEDIEFSDVQKEADAQEAEQPEDGS</sequence>
<evidence type="ECO:0000256" key="1">
    <source>
        <dbReference type="SAM" id="Phobius"/>
    </source>
</evidence>
<dbReference type="EMBL" id="BMEO01000002">
    <property type="protein sequence ID" value="GGF89135.1"/>
    <property type="molecule type" value="Genomic_DNA"/>
</dbReference>
<evidence type="ECO:0000313" key="3">
    <source>
        <dbReference type="Proteomes" id="UP000605253"/>
    </source>
</evidence>
<reference evidence="2" key="2">
    <citation type="submission" date="2020-09" db="EMBL/GenBank/DDBJ databases">
        <authorList>
            <person name="Sun Q."/>
            <person name="Zhou Y."/>
        </authorList>
    </citation>
    <scope>NUCLEOTIDE SEQUENCE</scope>
    <source>
        <strain evidence="2">CGMCC 1.12181</strain>
    </source>
</reference>
<keyword evidence="3" id="KW-1185">Reference proteome</keyword>
<accession>A0A917CKB0</accession>
<name>A0A917CKB0_9GAMM</name>
<gene>
    <name evidence="2" type="ORF">GCM10011365_07950</name>
</gene>
<organism evidence="2 3">
    <name type="scientific">Marinicella pacifica</name>
    <dbReference type="NCBI Taxonomy" id="1171543"/>
    <lineage>
        <taxon>Bacteria</taxon>
        <taxon>Pseudomonadati</taxon>
        <taxon>Pseudomonadota</taxon>
        <taxon>Gammaproteobacteria</taxon>
        <taxon>Lysobacterales</taxon>
        <taxon>Marinicellaceae</taxon>
        <taxon>Marinicella</taxon>
    </lineage>
</organism>
<keyword evidence="1" id="KW-1133">Transmembrane helix</keyword>
<feature type="transmembrane region" description="Helical" evidence="1">
    <location>
        <begin position="16"/>
        <end position="35"/>
    </location>
</feature>
<dbReference type="Pfam" id="PF05359">
    <property type="entry name" value="DUF748"/>
    <property type="match status" value="1"/>
</dbReference>
<evidence type="ECO:0008006" key="4">
    <source>
        <dbReference type="Google" id="ProtNLM"/>
    </source>
</evidence>
<dbReference type="AlphaFoldDB" id="A0A917CKB0"/>
<keyword evidence="1" id="KW-0812">Transmembrane</keyword>
<protein>
    <recommendedName>
        <fullName evidence="4">DUF748 domain-containing protein</fullName>
    </recommendedName>
</protein>
<dbReference type="Proteomes" id="UP000605253">
    <property type="component" value="Unassembled WGS sequence"/>
</dbReference>
<keyword evidence="1" id="KW-0472">Membrane</keyword>
<comment type="caution">
    <text evidence="2">The sequence shown here is derived from an EMBL/GenBank/DDBJ whole genome shotgun (WGS) entry which is preliminary data.</text>
</comment>
<proteinExistence type="predicted"/>
<evidence type="ECO:0000313" key="2">
    <source>
        <dbReference type="EMBL" id="GGF89135.1"/>
    </source>
</evidence>